<keyword evidence="7" id="KW-1185">Reference proteome</keyword>
<dbReference type="AlphaFoldDB" id="A0A4Y8RJB0"/>
<dbReference type="Pfam" id="PF00126">
    <property type="entry name" value="HTH_1"/>
    <property type="match status" value="1"/>
</dbReference>
<gene>
    <name evidence="6" type="ORF">E3C22_11925</name>
</gene>
<evidence type="ECO:0000256" key="1">
    <source>
        <dbReference type="ARBA" id="ARBA00009437"/>
    </source>
</evidence>
<reference evidence="6 7" key="1">
    <citation type="submission" date="2019-03" db="EMBL/GenBank/DDBJ databases">
        <title>Jiella endophytica sp. nov., a novel endophytic bacterium isolated from root of Ficus microcarpa Linn. f.</title>
        <authorList>
            <person name="Tuo L."/>
        </authorList>
    </citation>
    <scope>NUCLEOTIDE SEQUENCE [LARGE SCALE GENOMIC DNA]</scope>
    <source>
        <strain evidence="6 7">CBS5Q-3</strain>
    </source>
</reference>
<dbReference type="Gene3D" id="3.40.190.290">
    <property type="match status" value="1"/>
</dbReference>
<keyword evidence="4" id="KW-0804">Transcription</keyword>
<dbReference type="PANTHER" id="PTHR30126">
    <property type="entry name" value="HTH-TYPE TRANSCRIPTIONAL REGULATOR"/>
    <property type="match status" value="1"/>
</dbReference>
<name>A0A4Y8RJB0_9HYPH</name>
<dbReference type="Pfam" id="PF03466">
    <property type="entry name" value="LysR_substrate"/>
    <property type="match status" value="1"/>
</dbReference>
<accession>A0A4Y8RJB0</accession>
<evidence type="ECO:0000313" key="6">
    <source>
        <dbReference type="EMBL" id="TFF23139.1"/>
    </source>
</evidence>
<dbReference type="PANTHER" id="PTHR30126:SF98">
    <property type="entry name" value="HTH-TYPE TRANSCRIPTIONAL ACTIVATOR BAUR"/>
    <property type="match status" value="1"/>
</dbReference>
<dbReference type="EMBL" id="SOZD01000003">
    <property type="protein sequence ID" value="TFF23139.1"/>
    <property type="molecule type" value="Genomic_DNA"/>
</dbReference>
<dbReference type="SUPFAM" id="SSF46785">
    <property type="entry name" value="Winged helix' DNA-binding domain"/>
    <property type="match status" value="1"/>
</dbReference>
<dbReference type="Proteomes" id="UP000298179">
    <property type="component" value="Unassembled WGS sequence"/>
</dbReference>
<evidence type="ECO:0000256" key="4">
    <source>
        <dbReference type="ARBA" id="ARBA00023163"/>
    </source>
</evidence>
<feature type="domain" description="HTH lysR-type" evidence="5">
    <location>
        <begin position="33"/>
        <end position="90"/>
    </location>
</feature>
<dbReference type="InterPro" id="IPR036390">
    <property type="entry name" value="WH_DNA-bd_sf"/>
</dbReference>
<dbReference type="PROSITE" id="PS50931">
    <property type="entry name" value="HTH_LYSR"/>
    <property type="match status" value="1"/>
</dbReference>
<dbReference type="Gene3D" id="1.10.10.10">
    <property type="entry name" value="Winged helix-like DNA-binding domain superfamily/Winged helix DNA-binding domain"/>
    <property type="match status" value="1"/>
</dbReference>
<sequence>MLRRINCKLCKHACMLCNMNAPTSRPIASLTENDLRLMRIFRVVAECGGLTAAEARLHLERSTISRNIKALEERIGDTLCLRGPSGFELTQMGETVLRAAISACDTLDAVRDDLNMARNVMTGDLVIGIADNILTNPKCRLVEALADFQRTAPAVRPTMIVRPPAELVLELQHRHVHLCINGAAPFDADFVRHDLFDEEFCLYASRNHADGPVRLADLDRLGIGLVMRDGNAQTEMLWPRLGLQHKAKASGLEAVGMLIAGGRYVGYLPTHFAEVMQARWKLVEVEDATDMRYATTFYLNYERSRPLSAPARCFRDLLLRAHRAD</sequence>
<dbReference type="GO" id="GO:0000976">
    <property type="term" value="F:transcription cis-regulatory region binding"/>
    <property type="evidence" value="ECO:0007669"/>
    <property type="project" value="TreeGrafter"/>
</dbReference>
<evidence type="ECO:0000313" key="7">
    <source>
        <dbReference type="Proteomes" id="UP000298179"/>
    </source>
</evidence>
<comment type="caution">
    <text evidence="6">The sequence shown here is derived from an EMBL/GenBank/DDBJ whole genome shotgun (WGS) entry which is preliminary data.</text>
</comment>
<keyword evidence="2" id="KW-0805">Transcription regulation</keyword>
<dbReference type="InterPro" id="IPR000847">
    <property type="entry name" value="LysR_HTH_N"/>
</dbReference>
<dbReference type="CDD" id="cd05466">
    <property type="entry name" value="PBP2_LTTR_substrate"/>
    <property type="match status" value="1"/>
</dbReference>
<dbReference type="SUPFAM" id="SSF53850">
    <property type="entry name" value="Periplasmic binding protein-like II"/>
    <property type="match status" value="1"/>
</dbReference>
<dbReference type="OrthoDB" id="7506954at2"/>
<proteinExistence type="inferred from homology"/>
<comment type="similarity">
    <text evidence="1">Belongs to the LysR transcriptional regulatory family.</text>
</comment>
<organism evidence="6 7">
    <name type="scientific">Jiella endophytica</name>
    <dbReference type="NCBI Taxonomy" id="2558362"/>
    <lineage>
        <taxon>Bacteria</taxon>
        <taxon>Pseudomonadati</taxon>
        <taxon>Pseudomonadota</taxon>
        <taxon>Alphaproteobacteria</taxon>
        <taxon>Hyphomicrobiales</taxon>
        <taxon>Aurantimonadaceae</taxon>
        <taxon>Jiella</taxon>
    </lineage>
</organism>
<evidence type="ECO:0000259" key="5">
    <source>
        <dbReference type="PROSITE" id="PS50931"/>
    </source>
</evidence>
<evidence type="ECO:0000256" key="2">
    <source>
        <dbReference type="ARBA" id="ARBA00023015"/>
    </source>
</evidence>
<dbReference type="InterPro" id="IPR005119">
    <property type="entry name" value="LysR_subst-bd"/>
</dbReference>
<keyword evidence="3" id="KW-0238">DNA-binding</keyword>
<dbReference type="InterPro" id="IPR036388">
    <property type="entry name" value="WH-like_DNA-bd_sf"/>
</dbReference>
<protein>
    <submittedName>
        <fullName evidence="6">LysR family transcriptional regulator</fullName>
    </submittedName>
</protein>
<evidence type="ECO:0000256" key="3">
    <source>
        <dbReference type="ARBA" id="ARBA00023125"/>
    </source>
</evidence>
<dbReference type="GO" id="GO:0003700">
    <property type="term" value="F:DNA-binding transcription factor activity"/>
    <property type="evidence" value="ECO:0007669"/>
    <property type="project" value="InterPro"/>
</dbReference>